<dbReference type="PANTHER" id="PTHR11985">
    <property type="entry name" value="GLYCEROL-3-PHOSPHATE DEHYDROGENASE"/>
    <property type="match status" value="1"/>
</dbReference>
<evidence type="ECO:0000313" key="10">
    <source>
        <dbReference type="EMBL" id="TVT34515.1"/>
    </source>
</evidence>
<dbReference type="PRINTS" id="PR01001">
    <property type="entry name" value="FADG3PDH"/>
</dbReference>
<organism evidence="10 11">
    <name type="scientific">Marinobacter vinifirmus</name>
    <dbReference type="NCBI Taxonomy" id="355591"/>
    <lineage>
        <taxon>Bacteria</taxon>
        <taxon>Pseudomonadati</taxon>
        <taxon>Pseudomonadota</taxon>
        <taxon>Gammaproteobacteria</taxon>
        <taxon>Pseudomonadales</taxon>
        <taxon>Marinobacteraceae</taxon>
        <taxon>Marinobacter</taxon>
    </lineage>
</organism>
<evidence type="ECO:0000259" key="9">
    <source>
        <dbReference type="Pfam" id="PF16901"/>
    </source>
</evidence>
<dbReference type="InterPro" id="IPR036188">
    <property type="entry name" value="FAD/NAD-bd_sf"/>
</dbReference>
<dbReference type="NCBIfam" id="NF009906">
    <property type="entry name" value="PRK13369.1"/>
    <property type="match status" value="1"/>
</dbReference>
<evidence type="ECO:0000256" key="7">
    <source>
        <dbReference type="SAM" id="MobiDB-lite"/>
    </source>
</evidence>
<dbReference type="SUPFAM" id="SSF51905">
    <property type="entry name" value="FAD/NAD(P)-binding domain"/>
    <property type="match status" value="1"/>
</dbReference>
<dbReference type="NCBIfam" id="NF008899">
    <property type="entry name" value="PRK12266.1"/>
    <property type="match status" value="1"/>
</dbReference>
<dbReference type="GO" id="GO:0004368">
    <property type="term" value="F:glycerol-3-phosphate dehydrogenase (quinone) activity"/>
    <property type="evidence" value="ECO:0007669"/>
    <property type="project" value="UniProtKB-EC"/>
</dbReference>
<comment type="catalytic activity">
    <reaction evidence="6">
        <text>a quinone + sn-glycerol 3-phosphate = dihydroxyacetone phosphate + a quinol</text>
        <dbReference type="Rhea" id="RHEA:18977"/>
        <dbReference type="ChEBI" id="CHEBI:24646"/>
        <dbReference type="ChEBI" id="CHEBI:57597"/>
        <dbReference type="ChEBI" id="CHEBI:57642"/>
        <dbReference type="ChEBI" id="CHEBI:132124"/>
        <dbReference type="EC" id="1.1.5.3"/>
    </reaction>
</comment>
<name>A0A558BDD9_9GAMM</name>
<dbReference type="InterPro" id="IPR031656">
    <property type="entry name" value="DAO_C"/>
</dbReference>
<keyword evidence="3 6" id="KW-0285">Flavoprotein</keyword>
<dbReference type="Gene3D" id="6.10.250.1890">
    <property type="match status" value="1"/>
</dbReference>
<dbReference type="Pfam" id="PF16901">
    <property type="entry name" value="DAO_C"/>
    <property type="match status" value="1"/>
</dbReference>
<feature type="compositionally biased region" description="Polar residues" evidence="7">
    <location>
        <begin position="36"/>
        <end position="46"/>
    </location>
</feature>
<comment type="caution">
    <text evidence="10">The sequence shown here is derived from an EMBL/GenBank/DDBJ whole genome shotgun (WGS) entry which is preliminary data.</text>
</comment>
<dbReference type="AlphaFoldDB" id="A0A558BDD9"/>
<keyword evidence="5 6" id="KW-0560">Oxidoreductase</keyword>
<gene>
    <name evidence="10" type="ORF">FHK81_05800</name>
</gene>
<evidence type="ECO:0000259" key="8">
    <source>
        <dbReference type="Pfam" id="PF01266"/>
    </source>
</evidence>
<dbReference type="PROSITE" id="PS00977">
    <property type="entry name" value="FAD_G3PDH_1"/>
    <property type="match status" value="1"/>
</dbReference>
<comment type="cofactor">
    <cofactor evidence="1 6">
        <name>FAD</name>
        <dbReference type="ChEBI" id="CHEBI:57692"/>
    </cofactor>
</comment>
<protein>
    <recommendedName>
        <fullName evidence="6">Glycerol-3-phosphate dehydrogenase</fullName>
        <ecNumber evidence="6">1.1.5.3</ecNumber>
    </recommendedName>
</protein>
<evidence type="ECO:0000256" key="4">
    <source>
        <dbReference type="ARBA" id="ARBA00022827"/>
    </source>
</evidence>
<evidence type="ECO:0000256" key="3">
    <source>
        <dbReference type="ARBA" id="ARBA00022630"/>
    </source>
</evidence>
<comment type="similarity">
    <text evidence="2 6">Belongs to the FAD-dependent glycerol-3-phosphate dehydrogenase family.</text>
</comment>
<dbReference type="EMBL" id="VMRX01000013">
    <property type="protein sequence ID" value="TVT34515.1"/>
    <property type="molecule type" value="Genomic_DNA"/>
</dbReference>
<evidence type="ECO:0000256" key="5">
    <source>
        <dbReference type="ARBA" id="ARBA00023002"/>
    </source>
</evidence>
<proteinExistence type="inferred from homology"/>
<sequence>MNLPRIISRSSAPWPETRPHKPRKSGRSAAARPASHSGSDTRSEQTVVRKASKTSTETSPLGGFPDHCDLLVIGGGVNGTGIAMDAAGRGLRVVLCEMNDLASATSSSSSKLIHGGLRYLEHYEFRLVREALAEREALLGNAPHIMWPMRFRLPHQPHLRPAWMIRTGLFLYDHLAKRELLAGSRAINFGKESPLKPEITRGFEYSDGWVDDARLVVLSARKAQQKGASILPRTRCVRAERKGSGWQAVLEDTLTGHTRTLSARVVVNATGPWVSRLFGESLGMAAPKQIRMVKGSHIVVPRLNQDTEAYILQNADERIVFVIPYEDEFSLIGTTDVDYEGNPSEARISEEETRYLLDVVNQYFRRQLTPGDVVWSYSGVRPLMDDEGGNAQSASRDYSYEVDDQDHQAPLISVFGGKITTFRKLAEAVTDAVCDYFPGAGKSWTRNALLPGADFASQQQLAEELQLHYPWLDRAIIRRFVRSYGTDSHHILKGCTGTEDLGHAYTATLYQREVDYLIAHEWALSAEDVLWRRTKQGLYITEQQREQLDSYIHRAATRHQSLFTAAGSE</sequence>
<evidence type="ECO:0000256" key="2">
    <source>
        <dbReference type="ARBA" id="ARBA00007330"/>
    </source>
</evidence>
<dbReference type="Proteomes" id="UP000319142">
    <property type="component" value="Unassembled WGS sequence"/>
</dbReference>
<accession>A0A558BDD9</accession>
<dbReference type="InterPro" id="IPR038299">
    <property type="entry name" value="DAO_C_sf"/>
</dbReference>
<dbReference type="Pfam" id="PF01266">
    <property type="entry name" value="DAO"/>
    <property type="match status" value="1"/>
</dbReference>
<dbReference type="Gene3D" id="3.30.9.10">
    <property type="entry name" value="D-Amino Acid Oxidase, subunit A, domain 2"/>
    <property type="match status" value="1"/>
</dbReference>
<feature type="domain" description="Alpha-glycerophosphate oxidase C-terminal" evidence="9">
    <location>
        <begin position="444"/>
        <end position="550"/>
    </location>
</feature>
<dbReference type="PANTHER" id="PTHR11985:SF15">
    <property type="entry name" value="GLYCEROL-3-PHOSPHATE DEHYDROGENASE, MITOCHONDRIAL"/>
    <property type="match status" value="1"/>
</dbReference>
<dbReference type="GO" id="GO:0046168">
    <property type="term" value="P:glycerol-3-phosphate catabolic process"/>
    <property type="evidence" value="ECO:0007669"/>
    <property type="project" value="TreeGrafter"/>
</dbReference>
<evidence type="ECO:0000256" key="1">
    <source>
        <dbReference type="ARBA" id="ARBA00001974"/>
    </source>
</evidence>
<evidence type="ECO:0000256" key="6">
    <source>
        <dbReference type="RuleBase" id="RU361217"/>
    </source>
</evidence>
<keyword evidence="4" id="KW-0274">FAD</keyword>
<reference evidence="10 11" key="1">
    <citation type="submission" date="2019-07" db="EMBL/GenBank/DDBJ databases">
        <title>The pathways for chlorine oxyanion respiration interact through the shared metabolite chlorate.</title>
        <authorList>
            <person name="Barnum T.P."/>
            <person name="Cheng Y."/>
            <person name="Hill K.A."/>
            <person name="Lucas L.N."/>
            <person name="Carlson H.K."/>
            <person name="Coates J.D."/>
        </authorList>
    </citation>
    <scope>NUCLEOTIDE SEQUENCE [LARGE SCALE GENOMIC DNA]</scope>
    <source>
        <strain evidence="10">UCB</strain>
    </source>
</reference>
<evidence type="ECO:0000313" key="11">
    <source>
        <dbReference type="Proteomes" id="UP000319142"/>
    </source>
</evidence>
<dbReference type="GO" id="GO:0009331">
    <property type="term" value="C:glycerol-3-phosphate dehydrogenase (FAD) complex"/>
    <property type="evidence" value="ECO:0007669"/>
    <property type="project" value="UniProtKB-UniRule"/>
</dbReference>
<feature type="domain" description="FAD dependent oxidoreductase" evidence="8">
    <location>
        <begin position="69"/>
        <end position="387"/>
    </location>
</feature>
<dbReference type="EC" id="1.1.5.3" evidence="6"/>
<dbReference type="Gene3D" id="3.50.50.60">
    <property type="entry name" value="FAD/NAD(P)-binding domain"/>
    <property type="match status" value="1"/>
</dbReference>
<dbReference type="InterPro" id="IPR000447">
    <property type="entry name" value="G3P_DH_FAD-dep"/>
</dbReference>
<dbReference type="Gene3D" id="1.10.8.870">
    <property type="entry name" value="Alpha-glycerophosphate oxidase, cap domain"/>
    <property type="match status" value="1"/>
</dbReference>
<dbReference type="InterPro" id="IPR006076">
    <property type="entry name" value="FAD-dep_OxRdtase"/>
</dbReference>
<feature type="region of interest" description="Disordered" evidence="7">
    <location>
        <begin position="1"/>
        <end position="61"/>
    </location>
</feature>
<dbReference type="SUPFAM" id="SSF54373">
    <property type="entry name" value="FAD-linked reductases, C-terminal domain"/>
    <property type="match status" value="1"/>
</dbReference>